<keyword evidence="2" id="KW-1185">Reference proteome</keyword>
<reference evidence="1" key="1">
    <citation type="submission" date="2021-06" db="EMBL/GenBank/DDBJ databases">
        <authorList>
            <person name="Kallberg Y."/>
            <person name="Tangrot J."/>
            <person name="Rosling A."/>
        </authorList>
    </citation>
    <scope>NUCLEOTIDE SEQUENCE</scope>
    <source>
        <strain evidence="1">MA461A</strain>
    </source>
</reference>
<evidence type="ECO:0000313" key="2">
    <source>
        <dbReference type="Proteomes" id="UP000789920"/>
    </source>
</evidence>
<name>A0ACA9L102_9GLOM</name>
<organism evidence="1 2">
    <name type="scientific">Racocetra persica</name>
    <dbReference type="NCBI Taxonomy" id="160502"/>
    <lineage>
        <taxon>Eukaryota</taxon>
        <taxon>Fungi</taxon>
        <taxon>Fungi incertae sedis</taxon>
        <taxon>Mucoromycota</taxon>
        <taxon>Glomeromycotina</taxon>
        <taxon>Glomeromycetes</taxon>
        <taxon>Diversisporales</taxon>
        <taxon>Gigasporaceae</taxon>
        <taxon>Racocetra</taxon>
    </lineage>
</organism>
<sequence>MDLEIVVDVFYKLENNDTDEDFASSLALEIIKVCEKEDGYSYIYYKKYYNKQIKTISFTYWYNCHYELEKRMKKNKDESKQCNREPRIAHYDCKGTIVIKVDLQNTLAFIKLNHTLHPRPQHFNVNNEIKEYIQANMNHSASELYQQIVTKKMEDYELLTTNQIYYW</sequence>
<comment type="caution">
    <text evidence="1">The sequence shown here is derived from an EMBL/GenBank/DDBJ whole genome shotgun (WGS) entry which is preliminary data.</text>
</comment>
<evidence type="ECO:0000313" key="1">
    <source>
        <dbReference type="EMBL" id="CAG8504754.1"/>
    </source>
</evidence>
<gene>
    <name evidence="1" type="ORF">RPERSI_LOCUS1984</name>
</gene>
<proteinExistence type="predicted"/>
<dbReference type="Proteomes" id="UP000789920">
    <property type="component" value="Unassembled WGS sequence"/>
</dbReference>
<dbReference type="EMBL" id="CAJVQC010002055">
    <property type="protein sequence ID" value="CAG8504754.1"/>
    <property type="molecule type" value="Genomic_DNA"/>
</dbReference>
<accession>A0ACA9L102</accession>
<protein>
    <submittedName>
        <fullName evidence="1">7144_t:CDS:1</fullName>
    </submittedName>
</protein>